<organism evidence="3 4">
    <name type="scientific">Penicillium daleae</name>
    <dbReference type="NCBI Taxonomy" id="63821"/>
    <lineage>
        <taxon>Eukaryota</taxon>
        <taxon>Fungi</taxon>
        <taxon>Dikarya</taxon>
        <taxon>Ascomycota</taxon>
        <taxon>Pezizomycotina</taxon>
        <taxon>Eurotiomycetes</taxon>
        <taxon>Eurotiomycetidae</taxon>
        <taxon>Eurotiales</taxon>
        <taxon>Aspergillaceae</taxon>
        <taxon>Penicillium</taxon>
    </lineage>
</organism>
<comment type="caution">
    <text evidence="3">The sequence shown here is derived from an EMBL/GenBank/DDBJ whole genome shotgun (WGS) entry which is preliminary data.</text>
</comment>
<feature type="compositionally biased region" description="Basic and acidic residues" evidence="1">
    <location>
        <begin position="668"/>
        <end position="681"/>
    </location>
</feature>
<keyword evidence="2" id="KW-0812">Transmembrane</keyword>
<dbReference type="Proteomes" id="UP001213681">
    <property type="component" value="Unassembled WGS sequence"/>
</dbReference>
<dbReference type="AlphaFoldDB" id="A0AAD6G1E1"/>
<evidence type="ECO:0000256" key="2">
    <source>
        <dbReference type="SAM" id="Phobius"/>
    </source>
</evidence>
<feature type="region of interest" description="Disordered" evidence="1">
    <location>
        <begin position="480"/>
        <end position="650"/>
    </location>
</feature>
<evidence type="ECO:0000256" key="1">
    <source>
        <dbReference type="SAM" id="MobiDB-lite"/>
    </source>
</evidence>
<feature type="compositionally biased region" description="Basic and acidic residues" evidence="1">
    <location>
        <begin position="569"/>
        <end position="589"/>
    </location>
</feature>
<name>A0AAD6G1E1_9EURO</name>
<feature type="compositionally biased region" description="Basic and acidic residues" evidence="1">
    <location>
        <begin position="480"/>
        <end position="500"/>
    </location>
</feature>
<feature type="region of interest" description="Disordered" evidence="1">
    <location>
        <begin position="237"/>
        <end position="260"/>
    </location>
</feature>
<feature type="compositionally biased region" description="Polar residues" evidence="1">
    <location>
        <begin position="534"/>
        <end position="547"/>
    </location>
</feature>
<keyword evidence="4" id="KW-1185">Reference proteome</keyword>
<feature type="transmembrane region" description="Helical" evidence="2">
    <location>
        <begin position="151"/>
        <end position="173"/>
    </location>
</feature>
<sequence length="714" mass="78469">MGRSEPPFIYDRPTTYSFYGPSDPAFNPKAVTQASRARPPPRPTQKGPLVNINRHPDSWGSLDSKTTWIPMSPQTKNRVNFARRTQLVLRVFTLLGALGSLFCSIVINNVATTVIWIIRAGPIVAILHTLYGTYHLCRSPVNRPPASQASYGLFASTLDAGLIPFYVFTAFMAHGEYTSDAYNWGTLFDNDTVTIQVAEATFICALANGGLHLVSLALSIFLAVMFRKISHLPPDMNPLEDNLTARPRKSRKEIDVDEKHLSSSTLHSILEDPLIGPPRSMPFVHTRGQSLASDSNRGSVDMMNVNRQSVVSAHPHRLSHLEPSSPEMLFQHPANQPYDFTSDAPAPEYHNVAARSPEVVDPATHTRHLASRTADRSDSVSPLSGNWVAYPDRTPSPVSEANIENEADLRQSSSVYSRRTISTTTSQGGNGFRDWFAYGQKPASIGSVIPEDTRGEYASLAMHEHYGNDEDKYEKDLGDRRFNIFPDPEEHDRDRDDDRSPGLPFNPLMLNPPTPQPILTGKTEDTDPVRRNVLTDNTNISNEQGQVVDQDESADSPSSKTRYYGNLDEEGKPGLDMSRHISGQDDLTRKPTKLSKKRNKKLSAYQSLKKDDSDDEGYVNSPNATEGDRKGRVVSNSGADTSRPGLVSGVGASLSSYGSYIAGLGVGRRRDVSGKVAEEGRSLNVVDETETPSPTPSQKPTPVRAAGWARFAGL</sequence>
<accession>A0AAD6G1E1</accession>
<proteinExistence type="predicted"/>
<feature type="region of interest" description="Disordered" evidence="1">
    <location>
        <begin position="1"/>
        <end position="49"/>
    </location>
</feature>
<reference evidence="3" key="2">
    <citation type="journal article" date="2023" name="IMA Fungus">
        <title>Comparative genomic study of the Penicillium genus elucidates a diverse pangenome and 15 lateral gene transfer events.</title>
        <authorList>
            <person name="Petersen C."/>
            <person name="Sorensen T."/>
            <person name="Nielsen M.R."/>
            <person name="Sondergaard T.E."/>
            <person name="Sorensen J.L."/>
            <person name="Fitzpatrick D.A."/>
            <person name="Frisvad J.C."/>
            <person name="Nielsen K.L."/>
        </authorList>
    </citation>
    <scope>NUCLEOTIDE SEQUENCE</scope>
    <source>
        <strain evidence="3">IBT 16125</strain>
    </source>
</reference>
<dbReference type="RefSeq" id="XP_056764869.1">
    <property type="nucleotide sequence ID" value="XM_056912043.1"/>
</dbReference>
<feature type="transmembrane region" description="Helical" evidence="2">
    <location>
        <begin position="113"/>
        <end position="131"/>
    </location>
</feature>
<keyword evidence="2" id="KW-1133">Transmembrane helix</keyword>
<protein>
    <submittedName>
        <fullName evidence="3">Uncharacterized protein</fullName>
    </submittedName>
</protein>
<evidence type="ECO:0000313" key="4">
    <source>
        <dbReference type="Proteomes" id="UP001213681"/>
    </source>
</evidence>
<feature type="transmembrane region" description="Helical" evidence="2">
    <location>
        <begin position="87"/>
        <end position="107"/>
    </location>
</feature>
<keyword evidence="2" id="KW-0472">Membrane</keyword>
<gene>
    <name evidence="3" type="ORF">N7458_008661</name>
</gene>
<reference evidence="3" key="1">
    <citation type="submission" date="2022-12" db="EMBL/GenBank/DDBJ databases">
        <authorList>
            <person name="Petersen C."/>
        </authorList>
    </citation>
    <scope>NUCLEOTIDE SEQUENCE</scope>
    <source>
        <strain evidence="3">IBT 16125</strain>
    </source>
</reference>
<feature type="region of interest" description="Disordered" evidence="1">
    <location>
        <begin position="668"/>
        <end position="706"/>
    </location>
</feature>
<feature type="compositionally biased region" description="Basic residues" evidence="1">
    <location>
        <begin position="590"/>
        <end position="601"/>
    </location>
</feature>
<evidence type="ECO:0000313" key="3">
    <source>
        <dbReference type="EMBL" id="KAJ5444789.1"/>
    </source>
</evidence>
<feature type="transmembrane region" description="Helical" evidence="2">
    <location>
        <begin position="193"/>
        <end position="226"/>
    </location>
</feature>
<dbReference type="EMBL" id="JAPVEA010000007">
    <property type="protein sequence ID" value="KAJ5444789.1"/>
    <property type="molecule type" value="Genomic_DNA"/>
</dbReference>
<dbReference type="GeneID" id="81602286"/>